<dbReference type="GO" id="GO:0019698">
    <property type="term" value="P:D-galacturonate catabolic process"/>
    <property type="evidence" value="ECO:0007669"/>
    <property type="project" value="TreeGrafter"/>
</dbReference>
<dbReference type="AlphaFoldDB" id="A0A7K0KE12"/>
<protein>
    <submittedName>
        <fullName evidence="2">Acyltransferase</fullName>
    </submittedName>
</protein>
<proteinExistence type="predicted"/>
<dbReference type="Proteomes" id="UP000438914">
    <property type="component" value="Unassembled WGS sequence"/>
</dbReference>
<name>A0A7K0KE12_9BACT</name>
<keyword evidence="2" id="KW-0808">Transferase</keyword>
<accession>A0A7K0KE12</accession>
<dbReference type="GO" id="GO:0042840">
    <property type="term" value="P:D-glucuronate catabolic process"/>
    <property type="evidence" value="ECO:0007669"/>
    <property type="project" value="TreeGrafter"/>
</dbReference>
<evidence type="ECO:0000259" key="1">
    <source>
        <dbReference type="Pfam" id="PF01553"/>
    </source>
</evidence>
<evidence type="ECO:0000313" key="3">
    <source>
        <dbReference type="Proteomes" id="UP000438914"/>
    </source>
</evidence>
<keyword evidence="3" id="KW-1185">Reference proteome</keyword>
<sequence length="400" mass="46073">MNIPSEFDPIRPFTPEELPAVYDRLLADPQFQQVITSLFPGVSLEDLGKKMKSCKTNLEFQKAFCYPVLQDLIHKASFGCSMDASSVNINHRYTFVSNHRDIVLDSALLDKLLLDVGFSTTCEIAIGDNLLTIPWVKDLVRINKSFTVERALHAVEMYKASKRMSEYMHFVISEKNENVWIAQREGRSKDSTDNTQAAILKMMVMGGEGSIIDRLAALHIVPLTISYEYDPCDYLKAREFQLKRDVPFWKKTPGDDIESMSVGIKGFKGHIQYHCAPCINDWLRKLNASTPKNQLFDSIAKYIDTQIHYNYRLYPGNYVALDMLQGNKEHDDMYSPKQRSIFEQYINGQLAKIDIENKDEKFLRECLLNQYANPVKNYYNARDAESSRLKSLMSKLTFKF</sequence>
<evidence type="ECO:0000313" key="2">
    <source>
        <dbReference type="EMBL" id="MST84088.1"/>
    </source>
</evidence>
<gene>
    <name evidence="2" type="ORF">FYJ73_05310</name>
</gene>
<dbReference type="InterPro" id="IPR002123">
    <property type="entry name" value="Plipid/glycerol_acylTrfase"/>
</dbReference>
<dbReference type="Pfam" id="PF01553">
    <property type="entry name" value="Acyltransferase"/>
    <property type="match status" value="1"/>
</dbReference>
<reference evidence="2 3" key="1">
    <citation type="submission" date="2019-08" db="EMBL/GenBank/DDBJ databases">
        <title>In-depth cultivation of the pig gut microbiome towards novel bacterial diversity and tailored functional studies.</title>
        <authorList>
            <person name="Wylensek D."/>
            <person name="Hitch T.C.A."/>
            <person name="Clavel T."/>
        </authorList>
    </citation>
    <scope>NUCLEOTIDE SEQUENCE [LARGE SCALE GENOMIC DNA]</scope>
    <source>
        <strain evidence="2 3">LKV-178-WT-2A</strain>
    </source>
</reference>
<keyword evidence="2" id="KW-0012">Acyltransferase</keyword>
<dbReference type="PANTHER" id="PTHR30068:SF3">
    <property type="entry name" value="PHOSPHOLIPID_GLYCEROL ACYLTRANSFERASE DOMAIN-CONTAINING PROTEIN"/>
    <property type="match status" value="1"/>
</dbReference>
<comment type="caution">
    <text evidence="2">The sequence shown here is derived from an EMBL/GenBank/DDBJ whole genome shotgun (WGS) entry which is preliminary data.</text>
</comment>
<feature type="domain" description="Phospholipid/glycerol acyltransferase" evidence="1">
    <location>
        <begin position="90"/>
        <end position="226"/>
    </location>
</feature>
<organism evidence="2 3">
    <name type="scientific">Hallella mizrahii</name>
    <dbReference type="NCBI Taxonomy" id="2606637"/>
    <lineage>
        <taxon>Bacteria</taxon>
        <taxon>Pseudomonadati</taxon>
        <taxon>Bacteroidota</taxon>
        <taxon>Bacteroidia</taxon>
        <taxon>Bacteroidales</taxon>
        <taxon>Prevotellaceae</taxon>
        <taxon>Hallella</taxon>
    </lineage>
</organism>
<dbReference type="EMBL" id="VUNG01000009">
    <property type="protein sequence ID" value="MST84088.1"/>
    <property type="molecule type" value="Genomic_DNA"/>
</dbReference>
<dbReference type="PANTHER" id="PTHR30068">
    <property type="entry name" value="URONATE ISOMERASE"/>
    <property type="match status" value="1"/>
</dbReference>
<dbReference type="RefSeq" id="WP_154533672.1">
    <property type="nucleotide sequence ID" value="NZ_VUNG01000009.1"/>
</dbReference>
<dbReference type="GO" id="GO:0016746">
    <property type="term" value="F:acyltransferase activity"/>
    <property type="evidence" value="ECO:0007669"/>
    <property type="project" value="UniProtKB-KW"/>
</dbReference>